<evidence type="ECO:0000313" key="11">
    <source>
        <dbReference type="Proteomes" id="UP001642540"/>
    </source>
</evidence>
<evidence type="ECO:0000256" key="1">
    <source>
        <dbReference type="ARBA" id="ARBA00006432"/>
    </source>
</evidence>
<comment type="function">
    <text evidence="3">Acyl-CoA synthases catalyze the initial reaction in fatty acid metabolism, by forming a thioester with CoA. Has some preference toward medium-chain substrates. Plays a role in adipocyte differentiation.</text>
</comment>
<dbReference type="Gene3D" id="3.30.300.30">
    <property type="match status" value="1"/>
</dbReference>
<accession>A0ABP1PYM7</accession>
<evidence type="ECO:0000256" key="4">
    <source>
        <dbReference type="ARBA" id="ARBA00039009"/>
    </source>
</evidence>
<comment type="caution">
    <text evidence="10">The sequence shown here is derived from an EMBL/GenBank/DDBJ whole genome shotgun (WGS) entry which is preliminary data.</text>
</comment>
<keyword evidence="11" id="KW-1185">Reference proteome</keyword>
<dbReference type="Proteomes" id="UP001642540">
    <property type="component" value="Unassembled WGS sequence"/>
</dbReference>
<dbReference type="InterPro" id="IPR020845">
    <property type="entry name" value="AMP-binding_CS"/>
</dbReference>
<comment type="similarity">
    <text evidence="1">Belongs to the ATP-dependent AMP-binding enzyme family.</text>
</comment>
<evidence type="ECO:0000256" key="2">
    <source>
        <dbReference type="ARBA" id="ARBA00022598"/>
    </source>
</evidence>
<evidence type="ECO:0000313" key="10">
    <source>
        <dbReference type="EMBL" id="CAL8078703.1"/>
    </source>
</evidence>
<sequence>MWRINKKNVAVQLLNYCAKHEGSFRSTTVPATCFLSTVAQYPKPGRQSYLSIPGSVPLLGSTVGNLVDRCASRFPDSPAIVVSTPTEVRKNYQELKKEVDQLAAGFLKIGLQKGDRIGIWGPNSYEWYLTFLAAMKCGLILVHINPAYQTHELVYCLNKVGVKCMVVADKFKTSNYFEMMLKTCPEIENSDPGKISTKTAPSLTTVITIPSVQQKGTFMFEEILHAGSSTESLVTLEGVEKDIQFDDVCNIQFTSGTTGNPKGVMLTHHNLVNNGYFISRRFGYDENDKLCLTVPLFHCFGCVVGALAAVHSGSAIVLPSPGFSPPDALHAISKEKCTSVYGTPTMHIDIINASGFEKHDMSSLKVAVTAGAICPEELIRQMKDKYTVESVVSCYGLTETSPVFFQNLPEDSDKLRAETVGYPHEHVEVKIVDTEGKIVEIGQQGEMCVRGYLVMRGYWEDPEKTAEAIDPSRWFHTGDLTVMLEGGHGRIVGRLKDMIIRGGENIYPREIEDFLHTHPGIQEAQIFSVPDFRMGEELCAWLKLKENTQLTVDELKSFCKGKIAHYKIPRHIRFVDEFPKTTSGKIQKFKMREQTMKELNIK</sequence>
<gene>
    <name evidence="10" type="ORF">ODALV1_LOCUS4169</name>
</gene>
<dbReference type="InterPro" id="IPR000873">
    <property type="entry name" value="AMP-dep_synth/lig_dom"/>
</dbReference>
<dbReference type="SUPFAM" id="SSF56801">
    <property type="entry name" value="Acetyl-CoA synthetase-like"/>
    <property type="match status" value="1"/>
</dbReference>
<dbReference type="EMBL" id="CAXLJM020000013">
    <property type="protein sequence ID" value="CAL8078703.1"/>
    <property type="molecule type" value="Genomic_DNA"/>
</dbReference>
<proteinExistence type="inferred from homology"/>
<dbReference type="PANTHER" id="PTHR43201:SF5">
    <property type="entry name" value="MEDIUM-CHAIN ACYL-COA LIGASE ACSF2, MITOCHONDRIAL"/>
    <property type="match status" value="1"/>
</dbReference>
<protein>
    <recommendedName>
        <fullName evidence="5">Medium-chain acyl-CoA ligase ACSF2, mitochondrial</fullName>
        <ecNumber evidence="4">6.2.1.2</ecNumber>
    </recommendedName>
</protein>
<dbReference type="InterPro" id="IPR042099">
    <property type="entry name" value="ANL_N_sf"/>
</dbReference>
<dbReference type="PROSITE" id="PS00455">
    <property type="entry name" value="AMP_BINDING"/>
    <property type="match status" value="1"/>
</dbReference>
<evidence type="ECO:0000256" key="3">
    <source>
        <dbReference type="ARBA" id="ARBA00037247"/>
    </source>
</evidence>
<organism evidence="10 11">
    <name type="scientific">Orchesella dallaii</name>
    <dbReference type="NCBI Taxonomy" id="48710"/>
    <lineage>
        <taxon>Eukaryota</taxon>
        <taxon>Metazoa</taxon>
        <taxon>Ecdysozoa</taxon>
        <taxon>Arthropoda</taxon>
        <taxon>Hexapoda</taxon>
        <taxon>Collembola</taxon>
        <taxon>Entomobryomorpha</taxon>
        <taxon>Entomobryoidea</taxon>
        <taxon>Orchesellidae</taxon>
        <taxon>Orchesellinae</taxon>
        <taxon>Orchesella</taxon>
    </lineage>
</organism>
<dbReference type="EC" id="6.2.1.2" evidence="4"/>
<keyword evidence="2" id="KW-0436">Ligase</keyword>
<comment type="catalytic activity">
    <reaction evidence="6">
        <text>octanoate + ATP + CoA = octanoyl-CoA + AMP + diphosphate</text>
        <dbReference type="Rhea" id="RHEA:33631"/>
        <dbReference type="ChEBI" id="CHEBI:25646"/>
        <dbReference type="ChEBI" id="CHEBI:30616"/>
        <dbReference type="ChEBI" id="CHEBI:33019"/>
        <dbReference type="ChEBI" id="CHEBI:57287"/>
        <dbReference type="ChEBI" id="CHEBI:57386"/>
        <dbReference type="ChEBI" id="CHEBI:456215"/>
    </reaction>
</comment>
<evidence type="ECO:0000256" key="7">
    <source>
        <dbReference type="ARBA" id="ARBA00048277"/>
    </source>
</evidence>
<evidence type="ECO:0000256" key="5">
    <source>
        <dbReference type="ARBA" id="ARBA00039638"/>
    </source>
</evidence>
<dbReference type="Pfam" id="PF00501">
    <property type="entry name" value="AMP-binding"/>
    <property type="match status" value="1"/>
</dbReference>
<dbReference type="Pfam" id="PF13193">
    <property type="entry name" value="AMP-binding_C"/>
    <property type="match status" value="1"/>
</dbReference>
<feature type="domain" description="AMP-dependent synthetase/ligase" evidence="8">
    <location>
        <begin position="68"/>
        <end position="459"/>
    </location>
</feature>
<dbReference type="Gene3D" id="3.40.50.12780">
    <property type="entry name" value="N-terminal domain of ligase-like"/>
    <property type="match status" value="1"/>
</dbReference>
<dbReference type="InterPro" id="IPR025110">
    <property type="entry name" value="AMP-bd_C"/>
</dbReference>
<feature type="domain" description="AMP-binding enzyme C-terminal" evidence="9">
    <location>
        <begin position="510"/>
        <end position="585"/>
    </location>
</feature>
<comment type="catalytic activity">
    <reaction evidence="7">
        <text>a medium-chain fatty acid + ATP + CoA = a medium-chain fatty acyl-CoA + AMP + diphosphate</text>
        <dbReference type="Rhea" id="RHEA:48340"/>
        <dbReference type="ChEBI" id="CHEBI:30616"/>
        <dbReference type="ChEBI" id="CHEBI:33019"/>
        <dbReference type="ChEBI" id="CHEBI:57287"/>
        <dbReference type="ChEBI" id="CHEBI:59558"/>
        <dbReference type="ChEBI" id="CHEBI:90546"/>
        <dbReference type="ChEBI" id="CHEBI:456215"/>
        <dbReference type="EC" id="6.2.1.2"/>
    </reaction>
</comment>
<evidence type="ECO:0000259" key="8">
    <source>
        <dbReference type="Pfam" id="PF00501"/>
    </source>
</evidence>
<evidence type="ECO:0000259" key="9">
    <source>
        <dbReference type="Pfam" id="PF13193"/>
    </source>
</evidence>
<reference evidence="10 11" key="1">
    <citation type="submission" date="2024-08" db="EMBL/GenBank/DDBJ databases">
        <authorList>
            <person name="Cucini C."/>
            <person name="Frati F."/>
        </authorList>
    </citation>
    <scope>NUCLEOTIDE SEQUENCE [LARGE SCALE GENOMIC DNA]</scope>
</reference>
<dbReference type="CDD" id="cd05917">
    <property type="entry name" value="FACL_like_2"/>
    <property type="match status" value="1"/>
</dbReference>
<evidence type="ECO:0000256" key="6">
    <source>
        <dbReference type="ARBA" id="ARBA00047319"/>
    </source>
</evidence>
<dbReference type="InterPro" id="IPR045851">
    <property type="entry name" value="AMP-bd_C_sf"/>
</dbReference>
<dbReference type="PANTHER" id="PTHR43201">
    <property type="entry name" value="ACYL-COA SYNTHETASE"/>
    <property type="match status" value="1"/>
</dbReference>
<name>A0ABP1PYM7_9HEXA</name>